<dbReference type="PROSITE" id="PS00409">
    <property type="entry name" value="PROKAR_NTER_METHYL"/>
    <property type="match status" value="1"/>
</dbReference>
<evidence type="ECO:0000313" key="3">
    <source>
        <dbReference type="Proteomes" id="UP000320496"/>
    </source>
</evidence>
<dbReference type="Pfam" id="PF07596">
    <property type="entry name" value="SBP_bac_10"/>
    <property type="match status" value="1"/>
</dbReference>
<evidence type="ECO:0000313" key="2">
    <source>
        <dbReference type="EMBL" id="QDU37986.1"/>
    </source>
</evidence>
<dbReference type="InterPro" id="IPR011453">
    <property type="entry name" value="DUF1559"/>
</dbReference>
<dbReference type="AlphaFoldDB" id="A0A517Z676"/>
<dbReference type="Pfam" id="PF07963">
    <property type="entry name" value="N_methyl"/>
    <property type="match status" value="1"/>
</dbReference>
<evidence type="ECO:0000259" key="1">
    <source>
        <dbReference type="Pfam" id="PF07596"/>
    </source>
</evidence>
<sequence>MSLRIRRGFTLIELLVVIAIIAILIALLLPAVQQAREAARRSQCKNNVKQFGLALHNYHDTHGVFPPALISSGRCNPASYSQCPSTLEVMNTTGWVLLLPYLDQSPLYNQYNFSLPSSISSPYGRPLAGGVSTSDANRPVYSQKLAVFLCPSDDLNGEVVNSSANSSSSFYERNQVARSNYLFATGAYTDYNPSYNVYRTSTQDLGAFGNDGATTIGFIKDGSSNTIIVGEAKQQSTSVNYGPYWGAGTHTCCHGRTPRNNERYGAINYDNALNGSGLQYAWQFGSHHIGGGHFLMGDGAVRFISENIDYRNVFQWLNRIKDGNVIGEF</sequence>
<dbReference type="RefSeq" id="WP_145369316.1">
    <property type="nucleotide sequence ID" value="NZ_CP036275.1"/>
</dbReference>
<dbReference type="KEGG" id="mri:Mal4_23050"/>
<dbReference type="InterPro" id="IPR012902">
    <property type="entry name" value="N_methyl_site"/>
</dbReference>
<dbReference type="SUPFAM" id="SSF54523">
    <property type="entry name" value="Pili subunits"/>
    <property type="match status" value="1"/>
</dbReference>
<dbReference type="InterPro" id="IPR045584">
    <property type="entry name" value="Pilin-like"/>
</dbReference>
<dbReference type="PANTHER" id="PTHR30093">
    <property type="entry name" value="GENERAL SECRETION PATHWAY PROTEIN G"/>
    <property type="match status" value="1"/>
</dbReference>
<protein>
    <submittedName>
        <fullName evidence="2">Type II secretion system protein G</fullName>
    </submittedName>
</protein>
<feature type="domain" description="DUF1559" evidence="1">
    <location>
        <begin position="33"/>
        <end position="309"/>
    </location>
</feature>
<dbReference type="InterPro" id="IPR027558">
    <property type="entry name" value="Pre_pil_HX9DG_C"/>
</dbReference>
<reference evidence="2 3" key="1">
    <citation type="submission" date="2019-02" db="EMBL/GenBank/DDBJ databases">
        <title>Deep-cultivation of Planctomycetes and their phenomic and genomic characterization uncovers novel biology.</title>
        <authorList>
            <person name="Wiegand S."/>
            <person name="Jogler M."/>
            <person name="Boedeker C."/>
            <person name="Pinto D."/>
            <person name="Vollmers J."/>
            <person name="Rivas-Marin E."/>
            <person name="Kohn T."/>
            <person name="Peeters S.H."/>
            <person name="Heuer A."/>
            <person name="Rast P."/>
            <person name="Oberbeckmann S."/>
            <person name="Bunk B."/>
            <person name="Jeske O."/>
            <person name="Meyerdierks A."/>
            <person name="Storesund J.E."/>
            <person name="Kallscheuer N."/>
            <person name="Luecker S."/>
            <person name="Lage O.M."/>
            <person name="Pohl T."/>
            <person name="Merkel B.J."/>
            <person name="Hornburger P."/>
            <person name="Mueller R.-W."/>
            <person name="Bruemmer F."/>
            <person name="Labrenz M."/>
            <person name="Spormann A.M."/>
            <person name="Op den Camp H."/>
            <person name="Overmann J."/>
            <person name="Amann R."/>
            <person name="Jetten M.S.M."/>
            <person name="Mascher T."/>
            <person name="Medema M.H."/>
            <person name="Devos D.P."/>
            <person name="Kaster A.-K."/>
            <person name="Ovreas L."/>
            <person name="Rohde M."/>
            <person name="Galperin M.Y."/>
            <person name="Jogler C."/>
        </authorList>
    </citation>
    <scope>NUCLEOTIDE SEQUENCE [LARGE SCALE GENOMIC DNA]</scope>
    <source>
        <strain evidence="2 3">Mal4</strain>
    </source>
</reference>
<keyword evidence="3" id="KW-1185">Reference proteome</keyword>
<proteinExistence type="predicted"/>
<name>A0A517Z676_9PLAN</name>
<dbReference type="Gene3D" id="3.30.700.10">
    <property type="entry name" value="Glycoprotein, Type 4 Pilin"/>
    <property type="match status" value="1"/>
</dbReference>
<dbReference type="PANTHER" id="PTHR30093:SF2">
    <property type="entry name" value="TYPE II SECRETION SYSTEM PROTEIN H"/>
    <property type="match status" value="1"/>
</dbReference>
<dbReference type="EMBL" id="CP036275">
    <property type="protein sequence ID" value="QDU37986.1"/>
    <property type="molecule type" value="Genomic_DNA"/>
</dbReference>
<dbReference type="OrthoDB" id="241095at2"/>
<accession>A0A517Z676</accession>
<gene>
    <name evidence="2" type="primary">xcpT_27</name>
    <name evidence="2" type="ORF">Mal4_23050</name>
</gene>
<dbReference type="Proteomes" id="UP000320496">
    <property type="component" value="Chromosome"/>
</dbReference>
<dbReference type="NCBIfam" id="TIGR04294">
    <property type="entry name" value="pre_pil_HX9DG"/>
    <property type="match status" value="1"/>
</dbReference>
<organism evidence="2 3">
    <name type="scientific">Maioricimonas rarisocia</name>
    <dbReference type="NCBI Taxonomy" id="2528026"/>
    <lineage>
        <taxon>Bacteria</taxon>
        <taxon>Pseudomonadati</taxon>
        <taxon>Planctomycetota</taxon>
        <taxon>Planctomycetia</taxon>
        <taxon>Planctomycetales</taxon>
        <taxon>Planctomycetaceae</taxon>
        <taxon>Maioricimonas</taxon>
    </lineage>
</organism>
<dbReference type="NCBIfam" id="TIGR02532">
    <property type="entry name" value="IV_pilin_GFxxxE"/>
    <property type="match status" value="1"/>
</dbReference>